<dbReference type="Pfam" id="PF13174">
    <property type="entry name" value="TPR_6"/>
    <property type="match status" value="1"/>
</dbReference>
<name>A0A2R8BBS1_9RHOB</name>
<evidence type="ECO:0000256" key="1">
    <source>
        <dbReference type="HAMAP-Rule" id="MF_02066"/>
    </source>
</evidence>
<comment type="function">
    <text evidence="1">Mediates coordination of peptidoglycan synthesis and outer membrane constriction during cell division.</text>
</comment>
<comment type="similarity">
    <text evidence="1">Belongs to the CpoB family.</text>
</comment>
<feature type="region of interest" description="Disordered" evidence="2">
    <location>
        <begin position="119"/>
        <end position="141"/>
    </location>
</feature>
<dbReference type="SUPFAM" id="SSF48452">
    <property type="entry name" value="TPR-like"/>
    <property type="match status" value="1"/>
</dbReference>
<accession>A0A2R8BBS1</accession>
<keyword evidence="1" id="KW-0574">Periplasm</keyword>
<comment type="subcellular location">
    <subcellularLocation>
        <location evidence="1">Periplasm</location>
    </subcellularLocation>
</comment>
<dbReference type="RefSeq" id="WP_108827723.1">
    <property type="nucleotide sequence ID" value="NZ_OMOR01000001.1"/>
</dbReference>
<dbReference type="Proteomes" id="UP000244880">
    <property type="component" value="Unassembled WGS sequence"/>
</dbReference>
<evidence type="ECO:0000313" key="4">
    <source>
        <dbReference type="Proteomes" id="UP000244880"/>
    </source>
</evidence>
<dbReference type="InterPro" id="IPR011990">
    <property type="entry name" value="TPR-like_helical_dom_sf"/>
</dbReference>
<dbReference type="EMBL" id="OMOR01000001">
    <property type="protein sequence ID" value="SPH20521.1"/>
    <property type="molecule type" value="Genomic_DNA"/>
</dbReference>
<dbReference type="GO" id="GO:0043093">
    <property type="term" value="P:FtsZ-dependent cytokinesis"/>
    <property type="evidence" value="ECO:0007669"/>
    <property type="project" value="UniProtKB-UniRule"/>
</dbReference>
<keyword evidence="4" id="KW-1185">Reference proteome</keyword>
<keyword evidence="1" id="KW-0131">Cell cycle</keyword>
<organism evidence="3 4">
    <name type="scientific">Ascidiaceihabitans donghaensis</name>
    <dbReference type="NCBI Taxonomy" id="1510460"/>
    <lineage>
        <taxon>Bacteria</taxon>
        <taxon>Pseudomonadati</taxon>
        <taxon>Pseudomonadota</taxon>
        <taxon>Alphaproteobacteria</taxon>
        <taxon>Rhodobacterales</taxon>
        <taxon>Paracoccaceae</taxon>
        <taxon>Ascidiaceihabitans</taxon>
    </lineage>
</organism>
<dbReference type="GO" id="GO:0030288">
    <property type="term" value="C:outer membrane-bounded periplasmic space"/>
    <property type="evidence" value="ECO:0007669"/>
    <property type="project" value="UniProtKB-UniRule"/>
</dbReference>
<dbReference type="InterPro" id="IPR034706">
    <property type="entry name" value="CpoB"/>
</dbReference>
<dbReference type="InterPro" id="IPR019734">
    <property type="entry name" value="TPR_rpt"/>
</dbReference>
<dbReference type="Gene3D" id="1.25.40.10">
    <property type="entry name" value="Tetratricopeptide repeat domain"/>
    <property type="match status" value="1"/>
</dbReference>
<dbReference type="HAMAP" id="MF_02066">
    <property type="entry name" value="CpoB"/>
    <property type="match status" value="1"/>
</dbReference>
<feature type="signal peptide" evidence="1">
    <location>
        <begin position="1"/>
        <end position="20"/>
    </location>
</feature>
<keyword evidence="1" id="KW-0132">Cell division</keyword>
<dbReference type="AlphaFoldDB" id="A0A2R8BBS1"/>
<sequence length="272" mass="28809" precursor="true">MRYKMLFAVCLMALPFGAAAQDEQTLADIRQELTVLNVEIQKLKRELNTTGSATGGVAGGSVLQRIESIEFALQSLTGKTEQLEFRINRVVTDGTNRIGDLEFRLVELEGGDIGALGETSTLGGETGAVQTPSQPIPTQPETQLAGTEQADFERASEALASGDFRGAADQFATFNQTYPGGPLAVQADFKRGEALEGLGDIRAAARAYLDSFSADQTGPTAPDALFRLGAALGRLNQVDEACVMLSEVSVRFPTADAALQANAQMRNIGCSS</sequence>
<protein>
    <recommendedName>
        <fullName evidence="1">Cell division coordinator CpoB</fullName>
    </recommendedName>
</protein>
<evidence type="ECO:0000313" key="3">
    <source>
        <dbReference type="EMBL" id="SPH20521.1"/>
    </source>
</evidence>
<feature type="chain" id="PRO_5015366296" description="Cell division coordinator CpoB" evidence="1">
    <location>
        <begin position="21"/>
        <end position="272"/>
    </location>
</feature>
<keyword evidence="1" id="KW-0732">Signal</keyword>
<proteinExistence type="inferred from homology"/>
<reference evidence="3 4" key="1">
    <citation type="submission" date="2018-03" db="EMBL/GenBank/DDBJ databases">
        <authorList>
            <person name="Keele B.F."/>
        </authorList>
    </citation>
    <scope>NUCLEOTIDE SEQUENCE [LARGE SCALE GENOMIC DNA]</scope>
    <source>
        <strain evidence="3 4">CECT 8599</strain>
    </source>
</reference>
<dbReference type="InterPro" id="IPR014162">
    <property type="entry name" value="CpoB_C"/>
</dbReference>
<evidence type="ECO:0000256" key="2">
    <source>
        <dbReference type="SAM" id="MobiDB-lite"/>
    </source>
</evidence>
<dbReference type="OrthoDB" id="9763909at2"/>
<dbReference type="NCBIfam" id="TIGR02795">
    <property type="entry name" value="tol_pal_ybgF"/>
    <property type="match status" value="1"/>
</dbReference>
<gene>
    <name evidence="1" type="primary">cpoB</name>
    <name evidence="3" type="ORF">ASD8599_01258</name>
</gene>